<organism evidence="10 11">
    <name type="scientific">Chryseobacterium gleum ATCC 35910</name>
    <dbReference type="NCBI Taxonomy" id="525257"/>
    <lineage>
        <taxon>Bacteria</taxon>
        <taxon>Pseudomonadati</taxon>
        <taxon>Bacteroidota</taxon>
        <taxon>Flavobacteriia</taxon>
        <taxon>Flavobacteriales</taxon>
        <taxon>Weeksellaceae</taxon>
        <taxon>Chryseobacterium group</taxon>
        <taxon>Chryseobacterium</taxon>
    </lineage>
</organism>
<evidence type="ECO:0000256" key="3">
    <source>
        <dbReference type="ARBA" id="ARBA00022475"/>
    </source>
</evidence>
<gene>
    <name evidence="10" type="ORF">HMPREF0204_12874</name>
</gene>
<evidence type="ECO:0000256" key="7">
    <source>
        <dbReference type="ARBA" id="ARBA00038032"/>
    </source>
</evidence>
<keyword evidence="3" id="KW-1003">Cell membrane</keyword>
<evidence type="ECO:0000256" key="9">
    <source>
        <dbReference type="SAM" id="Phobius"/>
    </source>
</evidence>
<evidence type="ECO:0000313" key="11">
    <source>
        <dbReference type="Proteomes" id="UP000002969"/>
    </source>
</evidence>
<reference evidence="10" key="1">
    <citation type="submission" date="2010-06" db="EMBL/GenBank/DDBJ databases">
        <authorList>
            <person name="Muzny D."/>
            <person name="Qin X."/>
            <person name="Buhay C."/>
            <person name="Dugan-Rocha S."/>
            <person name="Ding Y."/>
            <person name="Chen G."/>
            <person name="Hawes A."/>
            <person name="Holder M."/>
            <person name="Jhangiani S."/>
            <person name="Johnson A."/>
            <person name="Khan Z."/>
            <person name="Li Z."/>
            <person name="Liu W."/>
            <person name="Liu X."/>
            <person name="Perez L."/>
            <person name="Shen H."/>
            <person name="Wang Q."/>
            <person name="Watt J."/>
            <person name="Xi L."/>
            <person name="Xin Y."/>
            <person name="Zhou J."/>
            <person name="Deng J."/>
            <person name="Jiang H."/>
            <person name="Liu Y."/>
            <person name="Qu J."/>
            <person name="Song X.-Z."/>
            <person name="Zhang L."/>
            <person name="Villasana D."/>
            <person name="Johnson A."/>
            <person name="Liu J."/>
            <person name="Liyanage D."/>
            <person name="Lorensuhewa L."/>
            <person name="Robinson T."/>
            <person name="Song A."/>
            <person name="Song B.-B."/>
            <person name="Dinh H."/>
            <person name="Thornton R."/>
            <person name="Coyle M."/>
            <person name="Francisco L."/>
            <person name="Jackson L."/>
            <person name="Javaid M."/>
            <person name="Korchina V."/>
            <person name="Kovar C."/>
            <person name="Mata R."/>
            <person name="Mathew T."/>
            <person name="Ngo R."/>
            <person name="Nguyen L."/>
            <person name="Nguyen N."/>
            <person name="Okwuonu G."/>
            <person name="Ongeri F."/>
            <person name="Pham C."/>
            <person name="Simmons D."/>
            <person name="Wilczek-Boney K."/>
            <person name="Hale W."/>
            <person name="Jakkamsetti A."/>
            <person name="Pham P."/>
            <person name="Ruth R."/>
            <person name="San Lucas F."/>
            <person name="Warren J."/>
            <person name="Zhang J."/>
            <person name="Zhao Z."/>
            <person name="Zhou C."/>
            <person name="Zhu D."/>
            <person name="Lee S."/>
            <person name="Bess C."/>
            <person name="Blankenburg K."/>
            <person name="Forbes L."/>
            <person name="Fu Q."/>
            <person name="Gubbala S."/>
            <person name="Hirani K."/>
            <person name="Jayaseelan J.C."/>
            <person name="Lara F."/>
            <person name="Munidasa M."/>
            <person name="Palculict T."/>
            <person name="Patil S."/>
            <person name="Pu L.-L."/>
            <person name="Saada N."/>
            <person name="Tang L."/>
            <person name="Weissenberger G."/>
            <person name="Zhu Y."/>
            <person name="Hemphill L."/>
            <person name="Shang Y."/>
            <person name="Youmans B."/>
            <person name="Ayvaz T."/>
            <person name="Ross M."/>
            <person name="Santibanez J."/>
            <person name="Aqrawi P."/>
            <person name="Gross S."/>
            <person name="Joshi V."/>
            <person name="Fowler G."/>
            <person name="Nazareth L."/>
            <person name="Reid J."/>
            <person name="Worley K."/>
            <person name="Petrosino J."/>
            <person name="Highlander S."/>
            <person name="Gibbs R."/>
        </authorList>
    </citation>
    <scope>NUCLEOTIDE SEQUENCE [LARGE SCALE GENOMIC DNA]</scope>
    <source>
        <strain evidence="10">ATCC 35910</strain>
    </source>
</reference>
<dbReference type="PANTHER" id="PTHR30561">
    <property type="entry name" value="SMR FAMILY PROTON-DEPENDENT DRUG EFFLUX TRANSPORTER SUGE"/>
    <property type="match status" value="1"/>
</dbReference>
<comment type="caution">
    <text evidence="10">The sequence shown here is derived from an EMBL/GenBank/DDBJ whole genome shotgun (WGS) entry which is preliminary data.</text>
</comment>
<name>A0ABN0AL62_CHRGE</name>
<keyword evidence="5 9" id="KW-1133">Transmembrane helix</keyword>
<sequence length="152" mass="17068">MFTDIFKINIGKRIVVRVIILIVLILEFPEGFHYFCTKNEFMGRSYIFLALAIIFEIIATSFLKKSEEFSRLWPSVVTVIGYACAFYFLSLTLRQIPVGITYAIWSGVGIVFITIIGVIAFKQVPDLPAIIGIALIVLGVIIINVFSKMGTH</sequence>
<evidence type="ECO:0000313" key="10">
    <source>
        <dbReference type="EMBL" id="EFK33805.1"/>
    </source>
</evidence>
<keyword evidence="4 8" id="KW-0812">Transmembrane</keyword>
<accession>A0ABN0AL62</accession>
<feature type="transmembrane region" description="Helical" evidence="9">
    <location>
        <begin position="46"/>
        <end position="63"/>
    </location>
</feature>
<keyword evidence="6 9" id="KW-0472">Membrane</keyword>
<keyword evidence="2" id="KW-0813">Transport</keyword>
<dbReference type="EMBL" id="ACKQ02000007">
    <property type="protein sequence ID" value="EFK33805.1"/>
    <property type="molecule type" value="Genomic_DNA"/>
</dbReference>
<feature type="transmembrane region" description="Helical" evidence="9">
    <location>
        <begin position="14"/>
        <end position="34"/>
    </location>
</feature>
<feature type="transmembrane region" description="Helical" evidence="9">
    <location>
        <begin position="75"/>
        <end position="93"/>
    </location>
</feature>
<evidence type="ECO:0000256" key="1">
    <source>
        <dbReference type="ARBA" id="ARBA00004651"/>
    </source>
</evidence>
<dbReference type="Pfam" id="PF00893">
    <property type="entry name" value="Multi_Drug_Res"/>
    <property type="match status" value="1"/>
</dbReference>
<dbReference type="SUPFAM" id="SSF103481">
    <property type="entry name" value="Multidrug resistance efflux transporter EmrE"/>
    <property type="match status" value="1"/>
</dbReference>
<feature type="transmembrane region" description="Helical" evidence="9">
    <location>
        <begin position="100"/>
        <end position="121"/>
    </location>
</feature>
<feature type="transmembrane region" description="Helical" evidence="9">
    <location>
        <begin position="127"/>
        <end position="146"/>
    </location>
</feature>
<dbReference type="Proteomes" id="UP000002969">
    <property type="component" value="Unassembled WGS sequence"/>
</dbReference>
<keyword evidence="11" id="KW-1185">Reference proteome</keyword>
<comment type="similarity">
    <text evidence="7 8">Belongs to the drug/metabolite transporter (DMT) superfamily. Small multidrug resistance (SMR) (TC 2.A.7.1) family.</text>
</comment>
<proteinExistence type="inferred from homology"/>
<dbReference type="InterPro" id="IPR045324">
    <property type="entry name" value="Small_multidrug_res"/>
</dbReference>
<dbReference type="PANTHER" id="PTHR30561:SF1">
    <property type="entry name" value="MULTIDRUG TRANSPORTER EMRE"/>
    <property type="match status" value="1"/>
</dbReference>
<comment type="subcellular location">
    <subcellularLocation>
        <location evidence="1 8">Cell membrane</location>
        <topology evidence="1 8">Multi-pass membrane protein</topology>
    </subcellularLocation>
</comment>
<dbReference type="Gene3D" id="1.10.3730.20">
    <property type="match status" value="1"/>
</dbReference>
<evidence type="ECO:0000256" key="2">
    <source>
        <dbReference type="ARBA" id="ARBA00022448"/>
    </source>
</evidence>
<evidence type="ECO:0000256" key="6">
    <source>
        <dbReference type="ARBA" id="ARBA00023136"/>
    </source>
</evidence>
<evidence type="ECO:0000256" key="8">
    <source>
        <dbReference type="RuleBase" id="RU003942"/>
    </source>
</evidence>
<dbReference type="InterPro" id="IPR000390">
    <property type="entry name" value="Small_drug/metabolite_transptr"/>
</dbReference>
<evidence type="ECO:0000256" key="5">
    <source>
        <dbReference type="ARBA" id="ARBA00022989"/>
    </source>
</evidence>
<evidence type="ECO:0000256" key="4">
    <source>
        <dbReference type="ARBA" id="ARBA00022692"/>
    </source>
</evidence>
<protein>
    <submittedName>
        <fullName evidence="10">Multidrug resistance protein, SMR family</fullName>
    </submittedName>
</protein>
<dbReference type="InterPro" id="IPR037185">
    <property type="entry name" value="EmrE-like"/>
</dbReference>